<keyword evidence="2" id="KW-0812">Transmembrane</keyword>
<evidence type="ECO:0000259" key="4">
    <source>
        <dbReference type="Pfam" id="PF19040"/>
    </source>
</evidence>
<feature type="transmembrane region" description="Helical" evidence="2">
    <location>
        <begin position="364"/>
        <end position="386"/>
    </location>
</feature>
<evidence type="ECO:0000313" key="6">
    <source>
        <dbReference type="Proteomes" id="UP000030745"/>
    </source>
</evidence>
<sequence length="785" mass="85203">MAPQPDTEAYATDVPIDDPSILEPAPETPGEAHDMLHKPDATSLAGNTTEAFAPTHVYRADIDGLRTVAIVPVLLFHAYPETFTSGFIGVDVFFVISGFLISGILFKEMTQGSFSYASFYSRRIRRIFPTLLAMLSTTWWLGVLYLLAAPLKRLAATMLAGSLFSANLQVLSLDQGYFDDSVQTNPLLHLWSLGVEEQFYIVWPFVAKIVASLDVRRALALQVGLAALSFVLNLLFLGFHGSHKYAFYLPLAPPTTSFDPLMTRASYMLRTYARSLTGVAMLLLTVAFLALDEASAFPGAWALLPTIAAALLIGVGPTTPLHTQLLSAPSMVLVGKLSYALYLWHWPLLVFAKARYPNADTRPLYMAPGVMLLVSVLLAWVSYASIEAPLRSRRSKKVVVGLMLAMLAMTLLAACTYAMPAQVSLTQMELDAALQDENAVKMTSKGDVASSGEGVNASLAWTQVETAATTAPPVVAASTTVAHGTVAETSVPGNNSVVTKSLLKKNSTLNSSRGPRLSPPTYLKILAAHDDWHPDVGYAPMPTSYPLARTSLTATVLNDGHLENTLVVLGDSHADMCKPRFAQLLAERGPSQFPTVLYKSWNGIVKQLKPKALLHVAHWYQFLQMRGDDHAPAHATPPCCPAYKLDKCDAIQNQADVRGILRAFQDDMAAITRLGIRVFVATMSPEGAAFDFNHMLRGSSVGAVGPVSRSAFRASQQPLLGMIEDAIVAANATLIDFSENQCDGDVCEVLDPYGHPIMKDWHHFRSAYARQYLGVLDQVVDAAMT</sequence>
<dbReference type="GO" id="GO:0000271">
    <property type="term" value="P:polysaccharide biosynthetic process"/>
    <property type="evidence" value="ECO:0007669"/>
    <property type="project" value="TreeGrafter"/>
</dbReference>
<evidence type="ECO:0008006" key="7">
    <source>
        <dbReference type="Google" id="ProtNLM"/>
    </source>
</evidence>
<feature type="transmembrane region" description="Helical" evidence="2">
    <location>
        <begin position="325"/>
        <end position="344"/>
    </location>
</feature>
<feature type="transmembrane region" description="Helical" evidence="2">
    <location>
        <begin position="271"/>
        <end position="290"/>
    </location>
</feature>
<dbReference type="PANTHER" id="PTHR23028">
    <property type="entry name" value="ACETYLTRANSFERASE"/>
    <property type="match status" value="1"/>
</dbReference>
<dbReference type="GO" id="GO:0016020">
    <property type="term" value="C:membrane"/>
    <property type="evidence" value="ECO:0007669"/>
    <property type="project" value="TreeGrafter"/>
</dbReference>
<dbReference type="GO" id="GO:0016747">
    <property type="term" value="F:acyltransferase activity, transferring groups other than amino-acyl groups"/>
    <property type="evidence" value="ECO:0007669"/>
    <property type="project" value="InterPro"/>
</dbReference>
<dbReference type="Pfam" id="PF19040">
    <property type="entry name" value="SGNH"/>
    <property type="match status" value="1"/>
</dbReference>
<feature type="transmembrane region" description="Helical" evidence="2">
    <location>
        <begin position="296"/>
        <end position="313"/>
    </location>
</feature>
<feature type="region of interest" description="Disordered" evidence="1">
    <location>
        <begin position="1"/>
        <end position="32"/>
    </location>
</feature>
<proteinExistence type="predicted"/>
<evidence type="ECO:0000313" key="5">
    <source>
        <dbReference type="EMBL" id="KDO34179.1"/>
    </source>
</evidence>
<name>A0A067CU31_SAPPC</name>
<organism evidence="5 6">
    <name type="scientific">Saprolegnia parasitica (strain CBS 223.65)</name>
    <dbReference type="NCBI Taxonomy" id="695850"/>
    <lineage>
        <taxon>Eukaryota</taxon>
        <taxon>Sar</taxon>
        <taxon>Stramenopiles</taxon>
        <taxon>Oomycota</taxon>
        <taxon>Saprolegniomycetes</taxon>
        <taxon>Saprolegniales</taxon>
        <taxon>Saprolegniaceae</taxon>
        <taxon>Saprolegnia</taxon>
    </lineage>
</organism>
<dbReference type="RefSeq" id="XP_012195028.1">
    <property type="nucleotide sequence ID" value="XM_012339638.1"/>
</dbReference>
<dbReference type="InterPro" id="IPR050879">
    <property type="entry name" value="Acyltransferase_3"/>
</dbReference>
<evidence type="ECO:0000256" key="2">
    <source>
        <dbReference type="SAM" id="Phobius"/>
    </source>
</evidence>
<dbReference type="STRING" id="695850.A0A067CU31"/>
<feature type="transmembrane region" description="Helical" evidence="2">
    <location>
        <begin position="127"/>
        <end position="148"/>
    </location>
</feature>
<dbReference type="OMA" id="SHADMCK"/>
<gene>
    <name evidence="5" type="ORF">SPRG_01421</name>
</gene>
<dbReference type="Proteomes" id="UP000030745">
    <property type="component" value="Unassembled WGS sequence"/>
</dbReference>
<dbReference type="KEGG" id="spar:SPRG_01421"/>
<dbReference type="InterPro" id="IPR002656">
    <property type="entry name" value="Acyl_transf_3_dom"/>
</dbReference>
<dbReference type="OrthoDB" id="207378at2759"/>
<dbReference type="Pfam" id="PF01757">
    <property type="entry name" value="Acyl_transf_3"/>
    <property type="match status" value="1"/>
</dbReference>
<feature type="transmembrane region" description="Helical" evidence="2">
    <location>
        <begin position="219"/>
        <end position="239"/>
    </location>
</feature>
<evidence type="ECO:0000256" key="1">
    <source>
        <dbReference type="SAM" id="MobiDB-lite"/>
    </source>
</evidence>
<evidence type="ECO:0000259" key="3">
    <source>
        <dbReference type="Pfam" id="PF01757"/>
    </source>
</evidence>
<feature type="transmembrane region" description="Helical" evidence="2">
    <location>
        <begin position="398"/>
        <end position="419"/>
    </location>
</feature>
<keyword evidence="6" id="KW-1185">Reference proteome</keyword>
<accession>A0A067CU31</accession>
<protein>
    <recommendedName>
        <fullName evidence="7">Acyltransferase 3 domain-containing protein</fullName>
    </recommendedName>
</protein>
<feature type="transmembrane region" description="Helical" evidence="2">
    <location>
        <begin position="83"/>
        <end position="106"/>
    </location>
</feature>
<dbReference type="AlphaFoldDB" id="A0A067CU31"/>
<dbReference type="PANTHER" id="PTHR23028:SF53">
    <property type="entry name" value="ACYL_TRANSF_3 DOMAIN-CONTAINING PROTEIN"/>
    <property type="match status" value="1"/>
</dbReference>
<dbReference type="EMBL" id="KK583191">
    <property type="protein sequence ID" value="KDO34179.1"/>
    <property type="molecule type" value="Genomic_DNA"/>
</dbReference>
<reference evidence="5 6" key="1">
    <citation type="journal article" date="2013" name="PLoS Genet.">
        <title>Distinctive expansion of potential virulence genes in the genome of the oomycete fish pathogen Saprolegnia parasitica.</title>
        <authorList>
            <person name="Jiang R.H."/>
            <person name="de Bruijn I."/>
            <person name="Haas B.J."/>
            <person name="Belmonte R."/>
            <person name="Lobach L."/>
            <person name="Christie J."/>
            <person name="van den Ackerveken G."/>
            <person name="Bottin A."/>
            <person name="Bulone V."/>
            <person name="Diaz-Moreno S.M."/>
            <person name="Dumas B."/>
            <person name="Fan L."/>
            <person name="Gaulin E."/>
            <person name="Govers F."/>
            <person name="Grenville-Briggs L.J."/>
            <person name="Horner N.R."/>
            <person name="Levin J.Z."/>
            <person name="Mammella M."/>
            <person name="Meijer H.J."/>
            <person name="Morris P."/>
            <person name="Nusbaum C."/>
            <person name="Oome S."/>
            <person name="Phillips A.J."/>
            <person name="van Rooyen D."/>
            <person name="Rzeszutek E."/>
            <person name="Saraiva M."/>
            <person name="Secombes C.J."/>
            <person name="Seidl M.F."/>
            <person name="Snel B."/>
            <person name="Stassen J.H."/>
            <person name="Sykes S."/>
            <person name="Tripathy S."/>
            <person name="van den Berg H."/>
            <person name="Vega-Arreguin J.C."/>
            <person name="Wawra S."/>
            <person name="Young S.K."/>
            <person name="Zeng Q."/>
            <person name="Dieguez-Uribeondo J."/>
            <person name="Russ C."/>
            <person name="Tyler B.M."/>
            <person name="van West P."/>
        </authorList>
    </citation>
    <scope>NUCLEOTIDE SEQUENCE [LARGE SCALE GENOMIC DNA]</scope>
    <source>
        <strain evidence="5 6">CBS 223.65</strain>
    </source>
</reference>
<feature type="domain" description="Acyltransferase 3" evidence="3">
    <location>
        <begin position="60"/>
        <end position="382"/>
    </location>
</feature>
<keyword evidence="2" id="KW-0472">Membrane</keyword>
<dbReference type="InterPro" id="IPR043968">
    <property type="entry name" value="SGNH"/>
</dbReference>
<dbReference type="VEuPathDB" id="FungiDB:SPRG_01421"/>
<keyword evidence="2" id="KW-1133">Transmembrane helix</keyword>
<dbReference type="GeneID" id="24124014"/>
<feature type="domain" description="SGNH" evidence="4">
    <location>
        <begin position="564"/>
        <end position="772"/>
    </location>
</feature>